<gene>
    <name evidence="2" type="ORF">SAMN05216233_107128</name>
</gene>
<dbReference type="InterPro" id="IPR026816">
    <property type="entry name" value="Flavodoxin_dom"/>
</dbReference>
<dbReference type="EMBL" id="FMUX01000007">
    <property type="protein sequence ID" value="SCY34043.1"/>
    <property type="molecule type" value="Genomic_DNA"/>
</dbReference>
<dbReference type="Proteomes" id="UP000198870">
    <property type="component" value="Unassembled WGS sequence"/>
</dbReference>
<dbReference type="RefSeq" id="WP_092210774.1">
    <property type="nucleotide sequence ID" value="NZ_FMUX01000007.1"/>
</dbReference>
<protein>
    <submittedName>
        <fullName evidence="2">Flavodoxin domain-containing protein</fullName>
    </submittedName>
</protein>
<evidence type="ECO:0000259" key="1">
    <source>
        <dbReference type="Pfam" id="PF12724"/>
    </source>
</evidence>
<dbReference type="STRING" id="419481.SAMN05216233_107128"/>
<name>A0A1G5F486_9BACT</name>
<keyword evidence="3" id="KW-1185">Reference proteome</keyword>
<dbReference type="Gene3D" id="3.40.50.360">
    <property type="match status" value="1"/>
</dbReference>
<dbReference type="AlphaFoldDB" id="A0A1G5F486"/>
<organism evidence="2 3">
    <name type="scientific">Desulfoluna spongiiphila</name>
    <dbReference type="NCBI Taxonomy" id="419481"/>
    <lineage>
        <taxon>Bacteria</taxon>
        <taxon>Pseudomonadati</taxon>
        <taxon>Thermodesulfobacteriota</taxon>
        <taxon>Desulfobacteria</taxon>
        <taxon>Desulfobacterales</taxon>
        <taxon>Desulfolunaceae</taxon>
        <taxon>Desulfoluna</taxon>
    </lineage>
</organism>
<feature type="domain" description="Flavodoxin" evidence="1">
    <location>
        <begin position="6"/>
        <end position="71"/>
    </location>
</feature>
<dbReference type="SUPFAM" id="SSF52218">
    <property type="entry name" value="Flavoproteins"/>
    <property type="match status" value="1"/>
</dbReference>
<dbReference type="Pfam" id="PF12724">
    <property type="entry name" value="Flavodoxin_5"/>
    <property type="match status" value="1"/>
</dbReference>
<dbReference type="InterPro" id="IPR029039">
    <property type="entry name" value="Flavoprotein-like_sf"/>
</dbReference>
<sequence length="184" mass="20177">MNILNIYFSATGNTEKVARKIEEVAIREGHTVSTVPVKGGVEVEFLDYDFIFMGSGVYHWLPGKPLMKLIDKACTGYRASGALPRNAPRRSHIKAVTYCTYGGTHTGINEAYPTTQWMGQFFDHLGIEVMGAWHIVGAFHGNLEALSVGGRMGDIRDRPNQADLDSLTEMTTSILKSLEEGAPA</sequence>
<evidence type="ECO:0000313" key="2">
    <source>
        <dbReference type="EMBL" id="SCY34043.1"/>
    </source>
</evidence>
<proteinExistence type="predicted"/>
<dbReference type="OrthoDB" id="5455894at2"/>
<reference evidence="2 3" key="1">
    <citation type="submission" date="2016-10" db="EMBL/GenBank/DDBJ databases">
        <authorList>
            <person name="de Groot N.N."/>
        </authorList>
    </citation>
    <scope>NUCLEOTIDE SEQUENCE [LARGE SCALE GENOMIC DNA]</scope>
    <source>
        <strain evidence="2 3">AA1</strain>
    </source>
</reference>
<evidence type="ECO:0000313" key="3">
    <source>
        <dbReference type="Proteomes" id="UP000198870"/>
    </source>
</evidence>
<accession>A0A1G5F486</accession>